<organism evidence="1 2">
    <name type="scientific">Trifolium medium</name>
    <dbReference type="NCBI Taxonomy" id="97028"/>
    <lineage>
        <taxon>Eukaryota</taxon>
        <taxon>Viridiplantae</taxon>
        <taxon>Streptophyta</taxon>
        <taxon>Embryophyta</taxon>
        <taxon>Tracheophyta</taxon>
        <taxon>Spermatophyta</taxon>
        <taxon>Magnoliopsida</taxon>
        <taxon>eudicotyledons</taxon>
        <taxon>Gunneridae</taxon>
        <taxon>Pentapetalae</taxon>
        <taxon>rosids</taxon>
        <taxon>fabids</taxon>
        <taxon>Fabales</taxon>
        <taxon>Fabaceae</taxon>
        <taxon>Papilionoideae</taxon>
        <taxon>50 kb inversion clade</taxon>
        <taxon>NPAAA clade</taxon>
        <taxon>Hologalegina</taxon>
        <taxon>IRL clade</taxon>
        <taxon>Trifolieae</taxon>
        <taxon>Trifolium</taxon>
    </lineage>
</organism>
<protein>
    <recommendedName>
        <fullName evidence="3">RNA-directed DNA polymerase (Reverse transcriptase)</fullName>
    </recommendedName>
</protein>
<feature type="non-terminal residue" evidence="1">
    <location>
        <position position="55"/>
    </location>
</feature>
<reference evidence="1 2" key="1">
    <citation type="journal article" date="2018" name="Front. Plant Sci.">
        <title>Red Clover (Trifolium pratense) and Zigzag Clover (T. medium) - A Picture of Genomic Similarities and Differences.</title>
        <authorList>
            <person name="Dluhosova J."/>
            <person name="Istvanek J."/>
            <person name="Nedelnik J."/>
            <person name="Repkova J."/>
        </authorList>
    </citation>
    <scope>NUCLEOTIDE SEQUENCE [LARGE SCALE GENOMIC DNA]</scope>
    <source>
        <strain evidence="2">cv. 10/8</strain>
        <tissue evidence="1">Leaf</tissue>
    </source>
</reference>
<evidence type="ECO:0008006" key="3">
    <source>
        <dbReference type="Google" id="ProtNLM"/>
    </source>
</evidence>
<dbReference type="Proteomes" id="UP000265520">
    <property type="component" value="Unassembled WGS sequence"/>
</dbReference>
<dbReference type="EMBL" id="LXQA010719009">
    <property type="protein sequence ID" value="MCI67543.1"/>
    <property type="molecule type" value="Genomic_DNA"/>
</dbReference>
<keyword evidence="2" id="KW-1185">Reference proteome</keyword>
<evidence type="ECO:0000313" key="2">
    <source>
        <dbReference type="Proteomes" id="UP000265520"/>
    </source>
</evidence>
<name>A0A392U270_9FABA</name>
<comment type="caution">
    <text evidence="1">The sequence shown here is derived from an EMBL/GenBank/DDBJ whole genome shotgun (WGS) entry which is preliminary data.</text>
</comment>
<sequence>MGYILKDRLKDLKGVIKRWNLENYGTPEVRKKLLVGQIKELDLKSETSGISADDV</sequence>
<dbReference type="AlphaFoldDB" id="A0A392U270"/>
<accession>A0A392U270</accession>
<evidence type="ECO:0000313" key="1">
    <source>
        <dbReference type="EMBL" id="MCI67543.1"/>
    </source>
</evidence>
<proteinExistence type="predicted"/>